<dbReference type="SUPFAM" id="SSF141523">
    <property type="entry name" value="L,D-transpeptidase catalytic domain-like"/>
    <property type="match status" value="1"/>
</dbReference>
<dbReference type="InterPro" id="IPR005490">
    <property type="entry name" value="LD_TPept_cat_dom"/>
</dbReference>
<dbReference type="GO" id="GO:0016740">
    <property type="term" value="F:transferase activity"/>
    <property type="evidence" value="ECO:0007669"/>
    <property type="project" value="UniProtKB-KW"/>
</dbReference>
<feature type="active site" description="Proton donor/acceptor" evidence="6">
    <location>
        <position position="338"/>
    </location>
</feature>
<dbReference type="GO" id="GO:0018104">
    <property type="term" value="P:peptidoglycan-protein cross-linking"/>
    <property type="evidence" value="ECO:0007669"/>
    <property type="project" value="TreeGrafter"/>
</dbReference>
<feature type="domain" description="L,D-TPase catalytic" evidence="7">
    <location>
        <begin position="264"/>
        <end position="386"/>
    </location>
</feature>
<gene>
    <name evidence="8" type="ORF">FQB35_02200</name>
</gene>
<dbReference type="OrthoDB" id="177750at2"/>
<dbReference type="CDD" id="cd16913">
    <property type="entry name" value="YkuD_like"/>
    <property type="match status" value="1"/>
</dbReference>
<dbReference type="AlphaFoldDB" id="A0A5C0SDG0"/>
<dbReference type="InterPro" id="IPR050979">
    <property type="entry name" value="LD-transpeptidase"/>
</dbReference>
<keyword evidence="4 6" id="KW-0573">Peptidoglycan synthesis</keyword>
<dbReference type="GO" id="GO:0008360">
    <property type="term" value="P:regulation of cell shape"/>
    <property type="evidence" value="ECO:0007669"/>
    <property type="project" value="UniProtKB-UniRule"/>
</dbReference>
<feature type="active site" description="Nucleophile" evidence="6">
    <location>
        <position position="362"/>
    </location>
</feature>
<dbReference type="PANTHER" id="PTHR30582:SF2">
    <property type="entry name" value="L,D-TRANSPEPTIDASE YCIB-RELATED"/>
    <property type="match status" value="1"/>
</dbReference>
<organism evidence="8 9">
    <name type="scientific">Crassaminicella thermophila</name>
    <dbReference type="NCBI Taxonomy" id="2599308"/>
    <lineage>
        <taxon>Bacteria</taxon>
        <taxon>Bacillati</taxon>
        <taxon>Bacillota</taxon>
        <taxon>Clostridia</taxon>
        <taxon>Eubacteriales</taxon>
        <taxon>Clostridiaceae</taxon>
        <taxon>Crassaminicella</taxon>
    </lineage>
</organism>
<evidence type="ECO:0000256" key="5">
    <source>
        <dbReference type="ARBA" id="ARBA00023316"/>
    </source>
</evidence>
<proteinExistence type="predicted"/>
<evidence type="ECO:0000256" key="1">
    <source>
        <dbReference type="ARBA" id="ARBA00004752"/>
    </source>
</evidence>
<protein>
    <submittedName>
        <fullName evidence="8">L,D-transpeptidase family protein</fullName>
    </submittedName>
</protein>
<keyword evidence="3 6" id="KW-0133">Cell shape</keyword>
<dbReference type="RefSeq" id="WP_148808347.1">
    <property type="nucleotide sequence ID" value="NZ_CP042243.1"/>
</dbReference>
<evidence type="ECO:0000259" key="7">
    <source>
        <dbReference type="PROSITE" id="PS52029"/>
    </source>
</evidence>
<evidence type="ECO:0000313" key="9">
    <source>
        <dbReference type="Proteomes" id="UP000324646"/>
    </source>
</evidence>
<dbReference type="UniPathway" id="UPA00219"/>
<dbReference type="Pfam" id="PF03734">
    <property type="entry name" value="YkuD"/>
    <property type="match status" value="1"/>
</dbReference>
<accession>A0A5C0SDG0</accession>
<evidence type="ECO:0000256" key="6">
    <source>
        <dbReference type="PROSITE-ProRule" id="PRU01373"/>
    </source>
</evidence>
<evidence type="ECO:0000256" key="3">
    <source>
        <dbReference type="ARBA" id="ARBA00022960"/>
    </source>
</evidence>
<evidence type="ECO:0000313" key="8">
    <source>
        <dbReference type="EMBL" id="QEK11274.1"/>
    </source>
</evidence>
<keyword evidence="5 6" id="KW-0961">Cell wall biogenesis/degradation</keyword>
<dbReference type="GO" id="GO:0071972">
    <property type="term" value="F:peptidoglycan L,D-transpeptidase activity"/>
    <property type="evidence" value="ECO:0007669"/>
    <property type="project" value="TreeGrafter"/>
</dbReference>
<keyword evidence="2" id="KW-0808">Transferase</keyword>
<reference evidence="8 9" key="1">
    <citation type="submission" date="2019-07" db="EMBL/GenBank/DDBJ databases">
        <title>Complete genome of Crassaminicella thermophila SY095.</title>
        <authorList>
            <person name="Li X."/>
        </authorList>
    </citation>
    <scope>NUCLEOTIDE SEQUENCE [LARGE SCALE GENOMIC DNA]</scope>
    <source>
        <strain evidence="8 9">SY095</strain>
    </source>
</reference>
<name>A0A5C0SDG0_CRATE</name>
<dbReference type="Gene3D" id="2.40.440.10">
    <property type="entry name" value="L,D-transpeptidase catalytic domain-like"/>
    <property type="match status" value="1"/>
</dbReference>
<dbReference type="PANTHER" id="PTHR30582">
    <property type="entry name" value="L,D-TRANSPEPTIDASE"/>
    <property type="match status" value="1"/>
</dbReference>
<dbReference type="PROSITE" id="PS52029">
    <property type="entry name" value="LD_TPASE"/>
    <property type="match status" value="1"/>
</dbReference>
<dbReference type="Proteomes" id="UP000324646">
    <property type="component" value="Chromosome"/>
</dbReference>
<evidence type="ECO:0000256" key="2">
    <source>
        <dbReference type="ARBA" id="ARBA00022679"/>
    </source>
</evidence>
<keyword evidence="9" id="KW-1185">Reference proteome</keyword>
<dbReference type="EMBL" id="CP042243">
    <property type="protein sequence ID" value="QEK11274.1"/>
    <property type="molecule type" value="Genomic_DNA"/>
</dbReference>
<dbReference type="KEGG" id="crs:FQB35_02200"/>
<evidence type="ECO:0000256" key="4">
    <source>
        <dbReference type="ARBA" id="ARBA00022984"/>
    </source>
</evidence>
<dbReference type="InterPro" id="IPR038063">
    <property type="entry name" value="Transpep_catalytic_dom"/>
</dbReference>
<dbReference type="GO" id="GO:0005576">
    <property type="term" value="C:extracellular region"/>
    <property type="evidence" value="ECO:0007669"/>
    <property type="project" value="TreeGrafter"/>
</dbReference>
<sequence>MLRKLRTLIYFLLVFLFTFLQVQILSFHEIHAQNKQLPITKEVEIDHSNEDIKVTNETSPIIYSITVDKSNVEVIGTVFRFTAVSEGKNLNYEWTIFKDFDEVYKKEYSEENFLDFTMNKLGRYQAVVRIKDENGITISKLSEEINIIRPIKIHSVWVDKNGKQLVNTPLTFSVSAEGDDLVYHWYIFRDSNIVYDGLLSPNNSIHYTPNEPGVYKAIVYVKDKFEKCISAYSEEIIIYENVLSEKEKLEAIINAKDFSSKTNHYIWIDTDKNLTYVFEGSNKNWHLIKTMLCTDGKASTPTVKGNFIIDGRAPWLTSYNGKLKAKYKVRFFGNYYFHSILFDSTGKNIVDSRLGQSLSHGCVRLSVEDAKWIYDNIQDGTGVYIS</sequence>
<dbReference type="GO" id="GO:0071555">
    <property type="term" value="P:cell wall organization"/>
    <property type="evidence" value="ECO:0007669"/>
    <property type="project" value="UniProtKB-UniRule"/>
</dbReference>
<comment type="pathway">
    <text evidence="1 6">Cell wall biogenesis; peptidoglycan biosynthesis.</text>
</comment>